<gene>
    <name evidence="1" type="primary">NPS</name>
</gene>
<organism evidence="1 2">
    <name type="scientific">Ornithorhynchus anatinus</name>
    <name type="common">Duckbill platypus</name>
    <dbReference type="NCBI Taxonomy" id="9258"/>
    <lineage>
        <taxon>Eukaryota</taxon>
        <taxon>Metazoa</taxon>
        <taxon>Chordata</taxon>
        <taxon>Craniata</taxon>
        <taxon>Vertebrata</taxon>
        <taxon>Euteleostomi</taxon>
        <taxon>Mammalia</taxon>
        <taxon>Monotremata</taxon>
        <taxon>Ornithorhynchidae</taxon>
        <taxon>Ornithorhynchus</taxon>
    </lineage>
</organism>
<dbReference type="AlphaFoldDB" id="A0A6I8P2U1"/>
<dbReference type="Bgee" id="ENSOANG00000040902">
    <property type="expression patterns" value="Expressed in endometrium"/>
</dbReference>
<dbReference type="GO" id="GO:0007218">
    <property type="term" value="P:neuropeptide signaling pathway"/>
    <property type="evidence" value="ECO:0007669"/>
    <property type="project" value="InterPro"/>
</dbReference>
<dbReference type="OMA" id="GIKSPIC"/>
<dbReference type="GO" id="GO:0051968">
    <property type="term" value="P:positive regulation of synaptic transmission, glutamatergic"/>
    <property type="evidence" value="ECO:0000318"/>
    <property type="project" value="GO_Central"/>
</dbReference>
<dbReference type="FunCoup" id="A0A6I8P2U1">
    <property type="interactions" value="285"/>
</dbReference>
<dbReference type="RefSeq" id="XP_028915742.1">
    <property type="nucleotide sequence ID" value="XM_029059909.1"/>
</dbReference>
<dbReference type="PANTHER" id="PTHR36679:SF1">
    <property type="entry name" value="NEUROPEPTIDE S"/>
    <property type="match status" value="1"/>
</dbReference>
<evidence type="ECO:0000313" key="2">
    <source>
        <dbReference type="Proteomes" id="UP000002279"/>
    </source>
</evidence>
<reference evidence="1" key="3">
    <citation type="submission" date="2025-09" db="UniProtKB">
        <authorList>
            <consortium name="Ensembl"/>
        </authorList>
    </citation>
    <scope>IDENTIFICATION</scope>
    <source>
        <strain evidence="1">Glennie</strain>
    </source>
</reference>
<dbReference type="KEGG" id="oaa:107547767"/>
<dbReference type="Pfam" id="PF14993">
    <property type="entry name" value="Neuropeptide_S"/>
    <property type="match status" value="1"/>
</dbReference>
<reference evidence="1" key="2">
    <citation type="submission" date="2025-08" db="UniProtKB">
        <authorList>
            <consortium name="Ensembl"/>
        </authorList>
    </citation>
    <scope>IDENTIFICATION</scope>
    <source>
        <strain evidence="1">Glennie</strain>
    </source>
</reference>
<dbReference type="GeneTree" id="ENSGT00400000024769"/>
<dbReference type="GeneID" id="107547767"/>
<dbReference type="Ensembl" id="ENSOANT00000062439.1">
    <property type="protein sequence ID" value="ENSOANP00000047292.1"/>
    <property type="gene ID" value="ENSOANG00000040902.1"/>
</dbReference>
<proteinExistence type="predicted"/>
<dbReference type="InParanoid" id="A0A6I8P2U1"/>
<dbReference type="Proteomes" id="UP000002279">
    <property type="component" value="Chromosome 3"/>
</dbReference>
<keyword evidence="2" id="KW-1185">Reference proteome</keyword>
<dbReference type="GO" id="GO:0045760">
    <property type="term" value="P:positive regulation of action potential"/>
    <property type="evidence" value="ECO:0000318"/>
    <property type="project" value="GO_Central"/>
</dbReference>
<evidence type="ECO:0000313" key="1">
    <source>
        <dbReference type="Ensembl" id="ENSOANP00000047292.1"/>
    </source>
</evidence>
<accession>A0A6I8P2U1</accession>
<dbReference type="OrthoDB" id="9877592at2759"/>
<dbReference type="GO" id="GO:0005576">
    <property type="term" value="C:extracellular region"/>
    <property type="evidence" value="ECO:0007669"/>
    <property type="project" value="InterPro"/>
</dbReference>
<sequence length="130" mass="14304">MSLSDGGGGLTFSSRPCPGYKGTSRDGPVEASAIEIEAAGKMRSFSRFTLVLVLWLSAVHGLWSHPMVYAKLSGRSDHFLVLLSHRLATVDRNGETALLKPYLEKTFMRRSFRNGVGQGIKKTSFRRAKS</sequence>
<name>A0A6I8P2U1_ORNAN</name>
<reference evidence="1 2" key="1">
    <citation type="journal article" date="2008" name="Nature">
        <title>Genome analysis of the platypus reveals unique signatures of evolution.</title>
        <authorList>
            <person name="Warren W.C."/>
            <person name="Hillier L.W."/>
            <person name="Marshall Graves J.A."/>
            <person name="Birney E."/>
            <person name="Ponting C.P."/>
            <person name="Grutzner F."/>
            <person name="Belov K."/>
            <person name="Miller W."/>
            <person name="Clarke L."/>
            <person name="Chinwalla A.T."/>
            <person name="Yang S.P."/>
            <person name="Heger A."/>
            <person name="Locke D.P."/>
            <person name="Miethke P."/>
            <person name="Waters P.D."/>
            <person name="Veyrunes F."/>
            <person name="Fulton L."/>
            <person name="Fulton B."/>
            <person name="Graves T."/>
            <person name="Wallis J."/>
            <person name="Puente X.S."/>
            <person name="Lopez-Otin C."/>
            <person name="Ordonez G.R."/>
            <person name="Eichler E.E."/>
            <person name="Chen L."/>
            <person name="Cheng Z."/>
            <person name="Deakin J.E."/>
            <person name="Alsop A."/>
            <person name="Thompson K."/>
            <person name="Kirby P."/>
            <person name="Papenfuss A.T."/>
            <person name="Wakefield M.J."/>
            <person name="Olender T."/>
            <person name="Lancet D."/>
            <person name="Huttley G.A."/>
            <person name="Smit A.F."/>
            <person name="Pask A."/>
            <person name="Temple-Smith P."/>
            <person name="Batzer M.A."/>
            <person name="Walker J.A."/>
            <person name="Konkel M.K."/>
            <person name="Harris R.S."/>
            <person name="Whittington C.M."/>
            <person name="Wong E.S."/>
            <person name="Gemmell N.J."/>
            <person name="Buschiazzo E."/>
            <person name="Vargas Jentzsch I.M."/>
            <person name="Merkel A."/>
            <person name="Schmitz J."/>
            <person name="Zemann A."/>
            <person name="Churakov G."/>
            <person name="Kriegs J.O."/>
            <person name="Brosius J."/>
            <person name="Murchison E.P."/>
            <person name="Sachidanandam R."/>
            <person name="Smith C."/>
            <person name="Hannon G.J."/>
            <person name="Tsend-Ayush E."/>
            <person name="McMillan D."/>
            <person name="Attenborough R."/>
            <person name="Rens W."/>
            <person name="Ferguson-Smith M."/>
            <person name="Lefevre C.M."/>
            <person name="Sharp J.A."/>
            <person name="Nicholas K.R."/>
            <person name="Ray D.A."/>
            <person name="Kube M."/>
            <person name="Reinhardt R."/>
            <person name="Pringle T.H."/>
            <person name="Taylor J."/>
            <person name="Jones R.C."/>
            <person name="Nixon B."/>
            <person name="Dacheux J.L."/>
            <person name="Niwa H."/>
            <person name="Sekita Y."/>
            <person name="Huang X."/>
            <person name="Stark A."/>
            <person name="Kheradpour P."/>
            <person name="Kellis M."/>
            <person name="Flicek P."/>
            <person name="Chen Y."/>
            <person name="Webber C."/>
            <person name="Hardison R."/>
            <person name="Nelson J."/>
            <person name="Hallsworth-Pepin K."/>
            <person name="Delehaunty K."/>
            <person name="Markovic C."/>
            <person name="Minx P."/>
            <person name="Feng Y."/>
            <person name="Kremitzki C."/>
            <person name="Mitreva M."/>
            <person name="Glasscock J."/>
            <person name="Wylie T."/>
            <person name="Wohldmann P."/>
            <person name="Thiru P."/>
            <person name="Nhan M.N."/>
            <person name="Pohl C.S."/>
            <person name="Smith S.M."/>
            <person name="Hou S."/>
            <person name="Nefedov M."/>
            <person name="de Jong P.J."/>
            <person name="Renfree M.B."/>
            <person name="Mardis E.R."/>
            <person name="Wilson R.K."/>
        </authorList>
    </citation>
    <scope>NUCLEOTIDE SEQUENCE [LARGE SCALE GENOMIC DNA]</scope>
    <source>
        <strain evidence="1 2">Glennie</strain>
    </source>
</reference>
<dbReference type="GO" id="GO:0032230">
    <property type="term" value="P:positive regulation of synaptic transmission, GABAergic"/>
    <property type="evidence" value="ECO:0000318"/>
    <property type="project" value="GO_Central"/>
</dbReference>
<dbReference type="InterPro" id="IPR028138">
    <property type="entry name" value="Neuropeptide_S"/>
</dbReference>
<dbReference type="CTD" id="594857"/>
<protein>
    <submittedName>
        <fullName evidence="1">Neuropeptide S</fullName>
    </submittedName>
</protein>
<dbReference type="PANTHER" id="PTHR36679">
    <property type="entry name" value="NEUROPEPTIDE S"/>
    <property type="match status" value="1"/>
</dbReference>